<dbReference type="Gene3D" id="1.10.10.10">
    <property type="entry name" value="Winged helix-like DNA-binding domain superfamily/Winged helix DNA-binding domain"/>
    <property type="match status" value="1"/>
</dbReference>
<dbReference type="RefSeq" id="WP_188877215.1">
    <property type="nucleotide sequence ID" value="NZ_BMPF01000001.1"/>
</dbReference>
<comment type="caution">
    <text evidence="2">The sequence shown here is derived from an EMBL/GenBank/DDBJ whole genome shotgun (WGS) entry which is preliminary data.</text>
</comment>
<dbReference type="EMBL" id="BMPF01000001">
    <property type="protein sequence ID" value="GGL22774.1"/>
    <property type="molecule type" value="Genomic_DNA"/>
</dbReference>
<organism evidence="2 3">
    <name type="scientific">Halarchaeum grantii</name>
    <dbReference type="NCBI Taxonomy" id="1193105"/>
    <lineage>
        <taxon>Archaea</taxon>
        <taxon>Methanobacteriati</taxon>
        <taxon>Methanobacteriota</taxon>
        <taxon>Stenosarchaea group</taxon>
        <taxon>Halobacteria</taxon>
        <taxon>Halobacteriales</taxon>
        <taxon>Halobacteriaceae</taxon>
    </lineage>
</organism>
<dbReference type="Proteomes" id="UP000628840">
    <property type="component" value="Unassembled WGS sequence"/>
</dbReference>
<accession>A0A830ERG4</accession>
<keyword evidence="3" id="KW-1185">Reference proteome</keyword>
<proteinExistence type="predicted"/>
<dbReference type="InterPro" id="IPR036390">
    <property type="entry name" value="WH_DNA-bd_sf"/>
</dbReference>
<evidence type="ECO:0000259" key="1">
    <source>
        <dbReference type="Pfam" id="PF03551"/>
    </source>
</evidence>
<dbReference type="Pfam" id="PF03551">
    <property type="entry name" value="PadR"/>
    <property type="match status" value="1"/>
</dbReference>
<dbReference type="AlphaFoldDB" id="A0A830ERG4"/>
<evidence type="ECO:0000313" key="2">
    <source>
        <dbReference type="EMBL" id="GGL22774.1"/>
    </source>
</evidence>
<dbReference type="InterPro" id="IPR005149">
    <property type="entry name" value="Tscrpt_reg_PadR_N"/>
</dbReference>
<gene>
    <name evidence="2" type="ORF">GCM10009037_02750</name>
</gene>
<evidence type="ECO:0000313" key="3">
    <source>
        <dbReference type="Proteomes" id="UP000628840"/>
    </source>
</evidence>
<dbReference type="SUPFAM" id="SSF46785">
    <property type="entry name" value="Winged helix' DNA-binding domain"/>
    <property type="match status" value="1"/>
</dbReference>
<reference evidence="2 3" key="1">
    <citation type="journal article" date="2019" name="Int. J. Syst. Evol. Microbiol.">
        <title>The Global Catalogue of Microorganisms (GCM) 10K type strain sequencing project: providing services to taxonomists for standard genome sequencing and annotation.</title>
        <authorList>
            <consortium name="The Broad Institute Genomics Platform"/>
            <consortium name="The Broad Institute Genome Sequencing Center for Infectious Disease"/>
            <person name="Wu L."/>
            <person name="Ma J."/>
        </authorList>
    </citation>
    <scope>NUCLEOTIDE SEQUENCE [LARGE SCALE GENOMIC DNA]</scope>
    <source>
        <strain evidence="2 3">JCM 19585</strain>
    </source>
</reference>
<protein>
    <submittedName>
        <fullName evidence="2">Transcriptional regulator</fullName>
    </submittedName>
</protein>
<sequence>MKEHWGGTVEPSGSAPEEITVESLLRELDADASSDEATVRPTELLEDALVSLDADAEGFRFDEDIVKHSLDELLLVLIAARADGTHGKQLMDDLDQRFDARLSPGTVYPRLHDMDAEGTVAVREMVRTKEYTISDDAEAEARVREAMLQHLAIGRFLERALADGDLF</sequence>
<dbReference type="OrthoDB" id="56053at2157"/>
<dbReference type="InterPro" id="IPR036388">
    <property type="entry name" value="WH-like_DNA-bd_sf"/>
</dbReference>
<name>A0A830ERG4_9EURY</name>
<feature type="domain" description="Transcription regulator PadR N-terminal" evidence="1">
    <location>
        <begin position="79"/>
        <end position="136"/>
    </location>
</feature>